<evidence type="ECO:0008006" key="6">
    <source>
        <dbReference type="Google" id="ProtNLM"/>
    </source>
</evidence>
<dbReference type="Gene3D" id="3.40.50.410">
    <property type="entry name" value="von Willebrand factor, type A domain"/>
    <property type="match status" value="1"/>
</dbReference>
<dbReference type="Pfam" id="PF13519">
    <property type="entry name" value="VWA_2"/>
    <property type="match status" value="1"/>
</dbReference>
<dbReference type="Proteomes" id="UP000681720">
    <property type="component" value="Unassembled WGS sequence"/>
</dbReference>
<dbReference type="PANTHER" id="PTHR24067">
    <property type="entry name" value="UBIQUITIN-CONJUGATING ENZYME E2"/>
    <property type="match status" value="1"/>
</dbReference>
<dbReference type="Proteomes" id="UP000663834">
    <property type="component" value="Unassembled WGS sequence"/>
</dbReference>
<sequence length="869" mass="99688">MVPAKAVISDFIEAIWQQVNFSKEKYSRTSHLLLLFNHRLHIFTEYVKHELVSEFLQVTLHLSPQNGPHFYIYAIRREQEPEMYTYHVNDGKTTNIFDNSDWWNPIHFDEYGQSARPQSILLSSLYALQLFFKQKNTAYTGINQGRESQFFAQLRTFMFLPAVLAFKHAMQGSLFWFEKPLIVDALLALLNEKCLNEIKRSELGDCAPLLFCWLLCKCNVSNISSEEHLYPEVDLTYETTNNTSQYFCDPVTISHPNRTLIQLTERANVLDVLSSKILRHVDIGSLTQYLANPVNYYSYVRCQSPYYCIYNPSVIEICSFTSLSNWENNEIEDLYKSMNRICPTFSFITKGAMNANVHDQLVLLQDCTVALIIERKNDRNALKGDTVDHLFHIYNPIAEKKRTFIKNADLYDSQTATKAGKKISLPVHLSSNICTDADYAGVPDLLASQPTTQITVVLLDQSSSMSDKIVASDLDSKCTNADMSTIMLSILSDNLISAHQSHAFGLIHFAASVDVRCPITRDRDRFEKALNDKAKIQQHWTCMYDAISKAISLIVNYERDEKVNIARNCKKLIICISDGIDNYGPTKFATLRDRLKKYNDIVIDYISFAASLTEEESKKVLRFRELCRSTHGYVYKNLPLSNIQLGAMFEQDAAVWISERDPRLYGLVEKPTRKIPDQLYWRSEHGIPATCRPLADPARNKRLTKEVNNVLKANIKSLSLFVTDDINFWKVLLKGPNKRPYAGGLWMLYVKFGAEYPSSPPDVRFVTNIFHVNISGDGKICHQILNRAWSSQISMVQVLENILSLLEEPNFDDAVSVEKAHLHDGNEQEYLRQAEHWTLLHASRSREDLKREFDLIDNDEGDALNRKTN</sequence>
<dbReference type="InterPro" id="IPR000608">
    <property type="entry name" value="UBC"/>
</dbReference>
<dbReference type="EMBL" id="CAJOBJ010007438">
    <property type="protein sequence ID" value="CAF4085828.1"/>
    <property type="molecule type" value="Genomic_DNA"/>
</dbReference>
<dbReference type="InterPro" id="IPR036465">
    <property type="entry name" value="vWFA_dom_sf"/>
</dbReference>
<dbReference type="SMART" id="SM00212">
    <property type="entry name" value="UBCc"/>
    <property type="match status" value="1"/>
</dbReference>
<dbReference type="Pfam" id="PF00179">
    <property type="entry name" value="UQ_con"/>
    <property type="match status" value="1"/>
</dbReference>
<dbReference type="InterPro" id="IPR016135">
    <property type="entry name" value="UBQ-conjugating_enzyme/RWD"/>
</dbReference>
<comment type="caution">
    <text evidence="3">The sequence shown here is derived from an EMBL/GenBank/DDBJ whole genome shotgun (WGS) entry which is preliminary data.</text>
</comment>
<accession>A0A815X4E3</accession>
<dbReference type="CDD" id="cd00198">
    <property type="entry name" value="vWFA"/>
    <property type="match status" value="1"/>
</dbReference>
<evidence type="ECO:0000259" key="1">
    <source>
        <dbReference type="PROSITE" id="PS50127"/>
    </source>
</evidence>
<evidence type="ECO:0000259" key="2">
    <source>
        <dbReference type="PROSITE" id="PS50234"/>
    </source>
</evidence>
<dbReference type="AlphaFoldDB" id="A0A815X4E3"/>
<dbReference type="InterPro" id="IPR002035">
    <property type="entry name" value="VWF_A"/>
</dbReference>
<name>A0A815X4E3_9BILA</name>
<evidence type="ECO:0000313" key="5">
    <source>
        <dbReference type="Proteomes" id="UP000663834"/>
    </source>
</evidence>
<dbReference type="EMBL" id="CAJNOW010008911">
    <property type="protein sequence ID" value="CAF1549551.1"/>
    <property type="molecule type" value="Genomic_DNA"/>
</dbReference>
<evidence type="ECO:0000313" key="4">
    <source>
        <dbReference type="EMBL" id="CAF4085828.1"/>
    </source>
</evidence>
<proteinExistence type="predicted"/>
<evidence type="ECO:0000313" key="3">
    <source>
        <dbReference type="EMBL" id="CAF1549551.1"/>
    </source>
</evidence>
<gene>
    <name evidence="4" type="ORF">GIL414_LOCUS16329</name>
    <name evidence="3" type="ORF">KQP761_LOCUS17539</name>
</gene>
<dbReference type="PROSITE" id="PS50234">
    <property type="entry name" value="VWFA"/>
    <property type="match status" value="1"/>
</dbReference>
<dbReference type="SUPFAM" id="SSF53300">
    <property type="entry name" value="vWA-like"/>
    <property type="match status" value="1"/>
</dbReference>
<dbReference type="PROSITE" id="PS50127">
    <property type="entry name" value="UBC_2"/>
    <property type="match status" value="1"/>
</dbReference>
<dbReference type="InterPro" id="IPR050113">
    <property type="entry name" value="Ub_conjugating_enzyme"/>
</dbReference>
<feature type="domain" description="VWFA" evidence="2">
    <location>
        <begin position="454"/>
        <end position="652"/>
    </location>
</feature>
<dbReference type="Gene3D" id="3.10.110.10">
    <property type="entry name" value="Ubiquitin Conjugating Enzyme"/>
    <property type="match status" value="1"/>
</dbReference>
<organism evidence="3 5">
    <name type="scientific">Rotaria magnacalcarata</name>
    <dbReference type="NCBI Taxonomy" id="392030"/>
    <lineage>
        <taxon>Eukaryota</taxon>
        <taxon>Metazoa</taxon>
        <taxon>Spiralia</taxon>
        <taxon>Gnathifera</taxon>
        <taxon>Rotifera</taxon>
        <taxon>Eurotatoria</taxon>
        <taxon>Bdelloidea</taxon>
        <taxon>Philodinida</taxon>
        <taxon>Philodinidae</taxon>
        <taxon>Rotaria</taxon>
    </lineage>
</organism>
<reference evidence="3" key="1">
    <citation type="submission" date="2021-02" db="EMBL/GenBank/DDBJ databases">
        <authorList>
            <person name="Nowell W R."/>
        </authorList>
    </citation>
    <scope>NUCLEOTIDE SEQUENCE</scope>
</reference>
<feature type="domain" description="UBC core" evidence="1">
    <location>
        <begin position="698"/>
        <end position="843"/>
    </location>
</feature>
<dbReference type="OrthoDB" id="269518at2759"/>
<dbReference type="SUPFAM" id="SSF54495">
    <property type="entry name" value="UBC-like"/>
    <property type="match status" value="1"/>
</dbReference>
<protein>
    <recommendedName>
        <fullName evidence="6">UBC core domain-containing protein</fullName>
    </recommendedName>
</protein>